<evidence type="ECO:0000313" key="3">
    <source>
        <dbReference type="Proteomes" id="UP001151760"/>
    </source>
</evidence>
<gene>
    <name evidence="2" type="ORF">Tco_0773010</name>
</gene>
<reference evidence="2" key="1">
    <citation type="journal article" date="2022" name="Int. J. Mol. Sci.">
        <title>Draft Genome of Tanacetum Coccineum: Genomic Comparison of Closely Related Tanacetum-Family Plants.</title>
        <authorList>
            <person name="Yamashiro T."/>
            <person name="Shiraishi A."/>
            <person name="Nakayama K."/>
            <person name="Satake H."/>
        </authorList>
    </citation>
    <scope>NUCLEOTIDE SEQUENCE</scope>
</reference>
<reference evidence="2" key="2">
    <citation type="submission" date="2022-01" db="EMBL/GenBank/DDBJ databases">
        <authorList>
            <person name="Yamashiro T."/>
            <person name="Shiraishi A."/>
            <person name="Satake H."/>
            <person name="Nakayama K."/>
        </authorList>
    </citation>
    <scope>NUCLEOTIDE SEQUENCE</scope>
</reference>
<dbReference type="Proteomes" id="UP001151760">
    <property type="component" value="Unassembled WGS sequence"/>
</dbReference>
<feature type="compositionally biased region" description="Polar residues" evidence="1">
    <location>
        <begin position="77"/>
        <end position="89"/>
    </location>
</feature>
<feature type="compositionally biased region" description="Basic and acidic residues" evidence="1">
    <location>
        <begin position="131"/>
        <end position="151"/>
    </location>
</feature>
<feature type="region of interest" description="Disordered" evidence="1">
    <location>
        <begin position="126"/>
        <end position="161"/>
    </location>
</feature>
<keyword evidence="3" id="KW-1185">Reference proteome</keyword>
<organism evidence="2 3">
    <name type="scientific">Tanacetum coccineum</name>
    <dbReference type="NCBI Taxonomy" id="301880"/>
    <lineage>
        <taxon>Eukaryota</taxon>
        <taxon>Viridiplantae</taxon>
        <taxon>Streptophyta</taxon>
        <taxon>Embryophyta</taxon>
        <taxon>Tracheophyta</taxon>
        <taxon>Spermatophyta</taxon>
        <taxon>Magnoliopsida</taxon>
        <taxon>eudicotyledons</taxon>
        <taxon>Gunneridae</taxon>
        <taxon>Pentapetalae</taxon>
        <taxon>asterids</taxon>
        <taxon>campanulids</taxon>
        <taxon>Asterales</taxon>
        <taxon>Asteraceae</taxon>
        <taxon>Asteroideae</taxon>
        <taxon>Anthemideae</taxon>
        <taxon>Anthemidinae</taxon>
        <taxon>Tanacetum</taxon>
    </lineage>
</organism>
<evidence type="ECO:0000256" key="1">
    <source>
        <dbReference type="SAM" id="MobiDB-lite"/>
    </source>
</evidence>
<sequence length="161" mass="17861">MYVTVFGVDVSTTQSQPIESTQRTHRTISAPRLPNPESNEGESIKQNLQKVEEHLIAEEIENLVEGAENVENVEVNSSTVKQDDTQNIPGTRLEPMSDKESPEVEITAAEQPVNVIEGEEELAEDVVMDIAQKDKNKAKTDKNEHGNEKSVRKPKPKAKSS</sequence>
<dbReference type="EMBL" id="BQNB010011422">
    <property type="protein sequence ID" value="GJS90374.1"/>
    <property type="molecule type" value="Genomic_DNA"/>
</dbReference>
<feature type="compositionally biased region" description="Basic residues" evidence="1">
    <location>
        <begin position="152"/>
        <end position="161"/>
    </location>
</feature>
<name>A0ABQ4ZJM9_9ASTR</name>
<feature type="region of interest" description="Disordered" evidence="1">
    <location>
        <begin position="74"/>
        <end position="104"/>
    </location>
</feature>
<accession>A0ABQ4ZJM9</accession>
<comment type="caution">
    <text evidence="2">The sequence shown here is derived from an EMBL/GenBank/DDBJ whole genome shotgun (WGS) entry which is preliminary data.</text>
</comment>
<evidence type="ECO:0000313" key="2">
    <source>
        <dbReference type="EMBL" id="GJS90374.1"/>
    </source>
</evidence>
<proteinExistence type="predicted"/>
<protein>
    <submittedName>
        <fullName evidence="2">Uncharacterized protein</fullName>
    </submittedName>
</protein>
<feature type="region of interest" description="Disordered" evidence="1">
    <location>
        <begin position="15"/>
        <end position="44"/>
    </location>
</feature>